<keyword evidence="10" id="KW-0539">Nucleus</keyword>
<dbReference type="SUPFAM" id="SSF57850">
    <property type="entry name" value="RING/U-box"/>
    <property type="match status" value="1"/>
</dbReference>
<dbReference type="CTD" id="286053"/>
<feature type="compositionally biased region" description="Acidic residues" evidence="14">
    <location>
        <begin position="127"/>
        <end position="136"/>
    </location>
</feature>
<evidence type="ECO:0000256" key="5">
    <source>
        <dbReference type="ARBA" id="ARBA00022679"/>
    </source>
</evidence>
<dbReference type="GO" id="GO:0016925">
    <property type="term" value="P:protein sumoylation"/>
    <property type="evidence" value="ECO:0000318"/>
    <property type="project" value="GO_Central"/>
</dbReference>
<dbReference type="OrthoDB" id="26899at2759"/>
<dbReference type="EnsemblMetazoa" id="XM_030985490">
    <property type="protein sequence ID" value="XP_030841350"/>
    <property type="gene ID" value="LOC105443782"/>
</dbReference>
<name>A0A7M7NTK9_STRPU</name>
<dbReference type="Pfam" id="PF11789">
    <property type="entry name" value="zf-Nse"/>
    <property type="match status" value="1"/>
</dbReference>
<dbReference type="FunCoup" id="A0A7M7NTK9">
    <property type="interactions" value="624"/>
</dbReference>
<dbReference type="InterPro" id="IPR004181">
    <property type="entry name" value="Znf_MIZ"/>
</dbReference>
<evidence type="ECO:0000256" key="9">
    <source>
        <dbReference type="ARBA" id="ARBA00022833"/>
    </source>
</evidence>
<dbReference type="PANTHER" id="PTHR21330:SF1">
    <property type="entry name" value="E3 SUMO-PROTEIN LIGASE NSE2"/>
    <property type="match status" value="1"/>
</dbReference>
<dbReference type="CDD" id="cd16651">
    <property type="entry name" value="SPL-RING_NSE2"/>
    <property type="match status" value="1"/>
</dbReference>
<evidence type="ECO:0000256" key="8">
    <source>
        <dbReference type="ARBA" id="ARBA00022786"/>
    </source>
</evidence>
<evidence type="ECO:0000256" key="6">
    <source>
        <dbReference type="ARBA" id="ARBA00022723"/>
    </source>
</evidence>
<evidence type="ECO:0000313" key="16">
    <source>
        <dbReference type="EnsemblMetazoa" id="XP_030841349"/>
    </source>
</evidence>
<dbReference type="EnsemblMetazoa" id="XM_030985489">
    <property type="protein sequence ID" value="XP_030841349"/>
    <property type="gene ID" value="LOC105443782"/>
</dbReference>
<keyword evidence="7 13" id="KW-0863">Zinc-finger</keyword>
<dbReference type="RefSeq" id="XP_030841350.1">
    <property type="nucleotide sequence ID" value="XM_030985490.1"/>
</dbReference>
<dbReference type="Proteomes" id="UP000007110">
    <property type="component" value="Unassembled WGS sequence"/>
</dbReference>
<evidence type="ECO:0000256" key="2">
    <source>
        <dbReference type="ARBA" id="ARBA00004718"/>
    </source>
</evidence>
<evidence type="ECO:0000256" key="7">
    <source>
        <dbReference type="ARBA" id="ARBA00022771"/>
    </source>
</evidence>
<dbReference type="RefSeq" id="XP_030841349.1">
    <property type="nucleotide sequence ID" value="XM_030985489.1"/>
</dbReference>
<evidence type="ECO:0000256" key="14">
    <source>
        <dbReference type="SAM" id="MobiDB-lite"/>
    </source>
</evidence>
<keyword evidence="17" id="KW-1185">Reference proteome</keyword>
<keyword evidence="5" id="KW-0808">Transferase</keyword>
<evidence type="ECO:0000256" key="3">
    <source>
        <dbReference type="ARBA" id="ARBA00008212"/>
    </source>
</evidence>
<dbReference type="KEGG" id="spu:105443782"/>
<dbReference type="UniPathway" id="UPA00886"/>
<keyword evidence="9" id="KW-0862">Zinc</keyword>
<accession>A0A7M7NTK9</accession>
<evidence type="ECO:0000256" key="13">
    <source>
        <dbReference type="PROSITE-ProRule" id="PRU00452"/>
    </source>
</evidence>
<dbReference type="Gene3D" id="3.30.40.10">
    <property type="entry name" value="Zinc/RING finger domain, C3HC4 (zinc finger)"/>
    <property type="match status" value="1"/>
</dbReference>
<dbReference type="OMA" id="NHHYDEG"/>
<evidence type="ECO:0000256" key="12">
    <source>
        <dbReference type="ARBA" id="ARBA00032533"/>
    </source>
</evidence>
<feature type="region of interest" description="Disordered" evidence="14">
    <location>
        <begin position="124"/>
        <end position="146"/>
    </location>
</feature>
<evidence type="ECO:0000256" key="11">
    <source>
        <dbReference type="ARBA" id="ARBA00031731"/>
    </source>
</evidence>
<reference evidence="17" key="1">
    <citation type="submission" date="2015-02" db="EMBL/GenBank/DDBJ databases">
        <title>Genome sequencing for Strongylocentrotus purpuratus.</title>
        <authorList>
            <person name="Murali S."/>
            <person name="Liu Y."/>
            <person name="Vee V."/>
            <person name="English A."/>
            <person name="Wang M."/>
            <person name="Skinner E."/>
            <person name="Han Y."/>
            <person name="Muzny D.M."/>
            <person name="Worley K.C."/>
            <person name="Gibbs R.A."/>
        </authorList>
    </citation>
    <scope>NUCLEOTIDE SEQUENCE</scope>
</reference>
<dbReference type="InterPro" id="IPR026846">
    <property type="entry name" value="Nse2(Mms21)"/>
</dbReference>
<comment type="similarity">
    <text evidence="3">Belongs to the NSE2 family.</text>
</comment>
<keyword evidence="8" id="KW-0833">Ubl conjugation pathway</keyword>
<evidence type="ECO:0000256" key="1">
    <source>
        <dbReference type="ARBA" id="ARBA00004123"/>
    </source>
</evidence>
<dbReference type="InterPro" id="IPR013083">
    <property type="entry name" value="Znf_RING/FYVE/PHD"/>
</dbReference>
<organism evidence="16 17">
    <name type="scientific">Strongylocentrotus purpuratus</name>
    <name type="common">Purple sea urchin</name>
    <dbReference type="NCBI Taxonomy" id="7668"/>
    <lineage>
        <taxon>Eukaryota</taxon>
        <taxon>Metazoa</taxon>
        <taxon>Echinodermata</taxon>
        <taxon>Eleutherozoa</taxon>
        <taxon>Echinozoa</taxon>
        <taxon>Echinoidea</taxon>
        <taxon>Euechinoidea</taxon>
        <taxon>Echinacea</taxon>
        <taxon>Camarodonta</taxon>
        <taxon>Echinidea</taxon>
        <taxon>Strongylocentrotidae</taxon>
        <taxon>Strongylocentrotus</taxon>
    </lineage>
</organism>
<proteinExistence type="inferred from homology"/>
<keyword evidence="6" id="KW-0479">Metal-binding</keyword>
<dbReference type="GeneID" id="105443782"/>
<comment type="pathway">
    <text evidence="2">Protein modification; protein sumoylation.</text>
</comment>
<dbReference type="InParanoid" id="A0A7M7NTK9"/>
<dbReference type="GO" id="GO:0008270">
    <property type="term" value="F:zinc ion binding"/>
    <property type="evidence" value="ECO:0007669"/>
    <property type="project" value="UniProtKB-KW"/>
</dbReference>
<feature type="domain" description="SP-RING-type" evidence="15">
    <location>
        <begin position="147"/>
        <end position="230"/>
    </location>
</feature>
<dbReference type="GO" id="GO:0030915">
    <property type="term" value="C:Smc5-Smc6 complex"/>
    <property type="evidence" value="ECO:0000318"/>
    <property type="project" value="GO_Central"/>
</dbReference>
<evidence type="ECO:0000256" key="4">
    <source>
        <dbReference type="ARBA" id="ARBA00020923"/>
    </source>
</evidence>
<dbReference type="GO" id="GO:0061665">
    <property type="term" value="F:SUMO ligase activity"/>
    <property type="evidence" value="ECO:0000318"/>
    <property type="project" value="GO_Central"/>
</dbReference>
<dbReference type="PANTHER" id="PTHR21330">
    <property type="entry name" value="E3 SUMO-PROTEIN LIGASE NSE2"/>
    <property type="match status" value="1"/>
</dbReference>
<sequence>MATQVVDVAVQSLGKMKGNIASGMDDILSVVGNLAEGEESFDGENLDALEEMLLDYTSMERTLKQFTAAVSEVKAQLRDSDVSVEECKALLEAAHQDKKKDNYDKDLQSHSKVLEFRNKLQELREAQEEEEEEDEAGPSSNADQSLGEEELVMTQTEVGTKCPFTQQEMTNPVRNTICGHHYEKRGIDELLSKRKRFRCPLPGCNNKSFIVHEHLQPDQHFKKLLEKQRRANKRKQADSMYVD</sequence>
<comment type="subcellular location">
    <subcellularLocation>
        <location evidence="1">Nucleus</location>
    </subcellularLocation>
</comment>
<dbReference type="AlphaFoldDB" id="A0A7M7NTK9"/>
<dbReference type="GO" id="GO:0005634">
    <property type="term" value="C:nucleus"/>
    <property type="evidence" value="ECO:0000318"/>
    <property type="project" value="GO_Central"/>
</dbReference>
<reference evidence="16" key="2">
    <citation type="submission" date="2021-01" db="UniProtKB">
        <authorList>
            <consortium name="EnsemblMetazoa"/>
        </authorList>
    </citation>
    <scope>IDENTIFICATION</scope>
</reference>
<evidence type="ECO:0000256" key="10">
    <source>
        <dbReference type="ARBA" id="ARBA00023242"/>
    </source>
</evidence>
<evidence type="ECO:0000313" key="17">
    <source>
        <dbReference type="Proteomes" id="UP000007110"/>
    </source>
</evidence>
<protein>
    <recommendedName>
        <fullName evidence="4">E3 SUMO-protein ligase NSE2</fullName>
    </recommendedName>
    <alternativeName>
        <fullName evidence="11">E3 SUMO-protein transferase NSE2</fullName>
    </alternativeName>
    <alternativeName>
        <fullName evidence="12">Non-structural maintenance of chromosomes element 2 homolog</fullName>
    </alternativeName>
</protein>
<dbReference type="GO" id="GO:0000724">
    <property type="term" value="P:double-strand break repair via homologous recombination"/>
    <property type="evidence" value="ECO:0000318"/>
    <property type="project" value="GO_Central"/>
</dbReference>
<dbReference type="PROSITE" id="PS51044">
    <property type="entry name" value="ZF_SP_RING"/>
    <property type="match status" value="1"/>
</dbReference>
<evidence type="ECO:0000259" key="15">
    <source>
        <dbReference type="PROSITE" id="PS51044"/>
    </source>
</evidence>